<feature type="domain" description="HTH gntR-type" evidence="4">
    <location>
        <begin position="4"/>
        <end position="72"/>
    </location>
</feature>
<dbReference type="Pfam" id="PF00392">
    <property type="entry name" value="GntR"/>
    <property type="match status" value="1"/>
</dbReference>
<dbReference type="PANTHER" id="PTHR44846:SF1">
    <property type="entry name" value="MANNOSYL-D-GLYCERATE TRANSPORT_METABOLISM SYSTEM REPRESSOR MNGR-RELATED"/>
    <property type="match status" value="1"/>
</dbReference>
<sequence>MHRTPKYVQIYNQMMSMIKRSQFPPGSKLPSEEKLTQDFKISRVTLRTALSLLREDGMIHSIHGQGHFVAIDTSTESYKGISNLSCPIMESLNLPSDQITEKDAYYYKNPSSIFTDRLFQVQDLSYLTINVWYKSYEQNVANIFSIILPETARQFGLDLENREHIIQFLETDIYKKALSSQLSITISTRDVNSFRRKFPKNQKLVLLTEDLYSNEGELLAQNKYYIPETFFRTSLTRYQADYTKRINR</sequence>
<dbReference type="AlphaFoldDB" id="A0A2H6CQU3"/>
<comment type="caution">
    <text evidence="5">The sequence shown here is derived from an EMBL/GenBank/DDBJ whole genome shotgun (WGS) entry which is preliminary data.</text>
</comment>
<keyword evidence="3" id="KW-0804">Transcription</keyword>
<dbReference type="PANTHER" id="PTHR44846">
    <property type="entry name" value="MANNOSYL-D-GLYCERATE TRANSPORT/METABOLISM SYSTEM REPRESSOR MNGR-RELATED"/>
    <property type="match status" value="1"/>
</dbReference>
<keyword evidence="1" id="KW-0805">Transcription regulation</keyword>
<dbReference type="SUPFAM" id="SSF46785">
    <property type="entry name" value="Winged helix' DNA-binding domain"/>
    <property type="match status" value="1"/>
</dbReference>
<dbReference type="InterPro" id="IPR000524">
    <property type="entry name" value="Tscrpt_reg_HTH_GntR"/>
</dbReference>
<evidence type="ECO:0000256" key="1">
    <source>
        <dbReference type="ARBA" id="ARBA00023015"/>
    </source>
</evidence>
<gene>
    <name evidence="5" type="ORF">TEHN7118_0171</name>
</gene>
<evidence type="ECO:0000313" key="5">
    <source>
        <dbReference type="EMBL" id="GBD67365.1"/>
    </source>
</evidence>
<dbReference type="InterPro" id="IPR050679">
    <property type="entry name" value="Bact_HTH_transcr_reg"/>
</dbReference>
<dbReference type="Gene3D" id="1.10.10.10">
    <property type="entry name" value="Winged helix-like DNA-binding domain superfamily/Winged helix DNA-binding domain"/>
    <property type="match status" value="1"/>
</dbReference>
<keyword evidence="2" id="KW-0238">DNA-binding</keyword>
<dbReference type="GO" id="GO:0003677">
    <property type="term" value="F:DNA binding"/>
    <property type="evidence" value="ECO:0007669"/>
    <property type="project" value="UniProtKB-KW"/>
</dbReference>
<evidence type="ECO:0000259" key="4">
    <source>
        <dbReference type="PROSITE" id="PS50949"/>
    </source>
</evidence>
<organism evidence="5 6">
    <name type="scientific">Tetragenococcus halophilus subsp. halophilus</name>
    <dbReference type="NCBI Taxonomy" id="1513897"/>
    <lineage>
        <taxon>Bacteria</taxon>
        <taxon>Bacillati</taxon>
        <taxon>Bacillota</taxon>
        <taxon>Bacilli</taxon>
        <taxon>Lactobacillales</taxon>
        <taxon>Enterococcaceae</taxon>
        <taxon>Tetragenococcus</taxon>
    </lineage>
</organism>
<dbReference type="RefSeq" id="WP_103103268.1">
    <property type="nucleotide sequence ID" value="NZ_BDEC01000006.1"/>
</dbReference>
<evidence type="ECO:0000256" key="2">
    <source>
        <dbReference type="ARBA" id="ARBA00023125"/>
    </source>
</evidence>
<proteinExistence type="predicted"/>
<dbReference type="InterPro" id="IPR036390">
    <property type="entry name" value="WH_DNA-bd_sf"/>
</dbReference>
<accession>A0A2H6CQU3</accession>
<evidence type="ECO:0000256" key="3">
    <source>
        <dbReference type="ARBA" id="ARBA00023163"/>
    </source>
</evidence>
<dbReference type="CDD" id="cd07377">
    <property type="entry name" value="WHTH_GntR"/>
    <property type="match status" value="1"/>
</dbReference>
<dbReference type="InterPro" id="IPR036388">
    <property type="entry name" value="WH-like_DNA-bd_sf"/>
</dbReference>
<reference evidence="5 6" key="1">
    <citation type="submission" date="2016-05" db="EMBL/GenBank/DDBJ databases">
        <title>Whole genome sequencing of Tetragenococcus halophilus subsp. halophilus NISL 7118.</title>
        <authorList>
            <person name="Shiwa Y."/>
            <person name="Nishimura I."/>
            <person name="Yoshikawa H."/>
            <person name="Koyama Y."/>
            <person name="Oguma T."/>
        </authorList>
    </citation>
    <scope>NUCLEOTIDE SEQUENCE [LARGE SCALE GENOMIC DNA]</scope>
    <source>
        <strain evidence="5 6">NISL 7118</strain>
    </source>
</reference>
<keyword evidence="6" id="KW-1185">Reference proteome</keyword>
<dbReference type="PROSITE" id="PS50949">
    <property type="entry name" value="HTH_GNTR"/>
    <property type="match status" value="1"/>
</dbReference>
<protein>
    <recommendedName>
        <fullName evidence="4">HTH gntR-type domain-containing protein</fullName>
    </recommendedName>
</protein>
<dbReference type="PRINTS" id="PR00035">
    <property type="entry name" value="HTHGNTR"/>
</dbReference>
<dbReference type="Proteomes" id="UP000236214">
    <property type="component" value="Unassembled WGS sequence"/>
</dbReference>
<dbReference type="GO" id="GO:0045892">
    <property type="term" value="P:negative regulation of DNA-templated transcription"/>
    <property type="evidence" value="ECO:0007669"/>
    <property type="project" value="TreeGrafter"/>
</dbReference>
<dbReference type="SMART" id="SM00345">
    <property type="entry name" value="HTH_GNTR"/>
    <property type="match status" value="1"/>
</dbReference>
<dbReference type="EMBL" id="BDEC01000006">
    <property type="protein sequence ID" value="GBD67365.1"/>
    <property type="molecule type" value="Genomic_DNA"/>
</dbReference>
<dbReference type="GO" id="GO:0003700">
    <property type="term" value="F:DNA-binding transcription factor activity"/>
    <property type="evidence" value="ECO:0007669"/>
    <property type="project" value="InterPro"/>
</dbReference>
<evidence type="ECO:0000313" key="6">
    <source>
        <dbReference type="Proteomes" id="UP000236214"/>
    </source>
</evidence>
<name>A0A2H6CQU3_TETHA</name>